<organism evidence="2 3">
    <name type="scientific">Tanacetum coccineum</name>
    <dbReference type="NCBI Taxonomy" id="301880"/>
    <lineage>
        <taxon>Eukaryota</taxon>
        <taxon>Viridiplantae</taxon>
        <taxon>Streptophyta</taxon>
        <taxon>Embryophyta</taxon>
        <taxon>Tracheophyta</taxon>
        <taxon>Spermatophyta</taxon>
        <taxon>Magnoliopsida</taxon>
        <taxon>eudicotyledons</taxon>
        <taxon>Gunneridae</taxon>
        <taxon>Pentapetalae</taxon>
        <taxon>asterids</taxon>
        <taxon>campanulids</taxon>
        <taxon>Asterales</taxon>
        <taxon>Asteraceae</taxon>
        <taxon>Asteroideae</taxon>
        <taxon>Anthemideae</taxon>
        <taxon>Anthemidinae</taxon>
        <taxon>Tanacetum</taxon>
    </lineage>
</organism>
<comment type="caution">
    <text evidence="2">The sequence shown here is derived from an EMBL/GenBank/DDBJ whole genome shotgun (WGS) entry which is preliminary data.</text>
</comment>
<name>A0ABQ5IFN7_9ASTR</name>
<reference evidence="2" key="2">
    <citation type="submission" date="2022-01" db="EMBL/GenBank/DDBJ databases">
        <authorList>
            <person name="Yamashiro T."/>
            <person name="Shiraishi A."/>
            <person name="Satake H."/>
            <person name="Nakayama K."/>
        </authorList>
    </citation>
    <scope>NUCLEOTIDE SEQUENCE</scope>
</reference>
<dbReference type="Proteomes" id="UP001151760">
    <property type="component" value="Unassembled WGS sequence"/>
</dbReference>
<dbReference type="EMBL" id="BQNB010020719">
    <property type="protein sequence ID" value="GJT98908.1"/>
    <property type="molecule type" value="Genomic_DNA"/>
</dbReference>
<accession>A0ABQ5IFN7</accession>
<evidence type="ECO:0000313" key="3">
    <source>
        <dbReference type="Proteomes" id="UP001151760"/>
    </source>
</evidence>
<protein>
    <submittedName>
        <fullName evidence="2">Uncharacterized protein</fullName>
    </submittedName>
</protein>
<gene>
    <name evidence="2" type="ORF">Tco_1094426</name>
</gene>
<sequence length="245" mass="27596">MIAPSGRGKSGCHNSIKNDLRKLKGKDIVDNAAQVSNATTIAPGMYKLDPVILAPRDKNNRETHEYYLKHTMEQAAILREVVEQAKSQYSLDSASYSACMYVKLIQEFLGYVRDTFPDIHKPIKPSTSPSGSKPSGNTKNDRISRPPSSNEKNKVEVQSRNVKSCLNKKNYESNNVCNEHVKHSVEGAKVLCYICNECMFESNHAMYLIDHVKSMNVRAKSTSKKINHRKEWKPTGKVFNSVGYK</sequence>
<evidence type="ECO:0000256" key="1">
    <source>
        <dbReference type="SAM" id="MobiDB-lite"/>
    </source>
</evidence>
<keyword evidence="3" id="KW-1185">Reference proteome</keyword>
<reference evidence="2" key="1">
    <citation type="journal article" date="2022" name="Int. J. Mol. Sci.">
        <title>Draft Genome of Tanacetum Coccineum: Genomic Comparison of Closely Related Tanacetum-Family Plants.</title>
        <authorList>
            <person name="Yamashiro T."/>
            <person name="Shiraishi A."/>
            <person name="Nakayama K."/>
            <person name="Satake H."/>
        </authorList>
    </citation>
    <scope>NUCLEOTIDE SEQUENCE</scope>
</reference>
<proteinExistence type="predicted"/>
<feature type="compositionally biased region" description="Low complexity" evidence="1">
    <location>
        <begin position="124"/>
        <end position="138"/>
    </location>
</feature>
<feature type="region of interest" description="Disordered" evidence="1">
    <location>
        <begin position="121"/>
        <end position="160"/>
    </location>
</feature>
<evidence type="ECO:0000313" key="2">
    <source>
        <dbReference type="EMBL" id="GJT98908.1"/>
    </source>
</evidence>